<feature type="domain" description="Large ribosomal subunit protein bL17m C-terminal fungi" evidence="5">
    <location>
        <begin position="126"/>
        <end position="236"/>
    </location>
</feature>
<dbReference type="EMBL" id="CP015058">
    <property type="protein sequence ID" value="QGN16458.1"/>
    <property type="molecule type" value="Genomic_DNA"/>
</dbReference>
<dbReference type="Pfam" id="PF01196">
    <property type="entry name" value="Ribosomal_L17"/>
    <property type="match status" value="1"/>
</dbReference>
<dbReference type="Pfam" id="PF18502">
    <property type="entry name" value="Mrpl_C"/>
    <property type="match status" value="1"/>
</dbReference>
<dbReference type="InterPro" id="IPR040894">
    <property type="entry name" value="Ribosomal_bL17m_C"/>
</dbReference>
<evidence type="ECO:0000256" key="4">
    <source>
        <dbReference type="RuleBase" id="RU000660"/>
    </source>
</evidence>
<name>A0ABX6EVY7_KLUMA</name>
<dbReference type="NCBIfam" id="TIGR00059">
    <property type="entry name" value="L17"/>
    <property type="match status" value="1"/>
</dbReference>
<dbReference type="SUPFAM" id="SSF64263">
    <property type="entry name" value="Prokaryotic ribosomal protein L17"/>
    <property type="match status" value="1"/>
</dbReference>
<keyword evidence="7" id="KW-1185">Reference proteome</keyword>
<organism evidence="6 7">
    <name type="scientific">Kluyveromyces marxianus</name>
    <name type="common">Yeast</name>
    <name type="synonym">Candida kefyr</name>
    <dbReference type="NCBI Taxonomy" id="4911"/>
    <lineage>
        <taxon>Eukaryota</taxon>
        <taxon>Fungi</taxon>
        <taxon>Dikarya</taxon>
        <taxon>Ascomycota</taxon>
        <taxon>Saccharomycotina</taxon>
        <taxon>Saccharomycetes</taxon>
        <taxon>Saccharomycetales</taxon>
        <taxon>Saccharomycetaceae</taxon>
        <taxon>Kluyveromyces</taxon>
    </lineage>
</organism>
<dbReference type="Proteomes" id="UP000422736">
    <property type="component" value="Chromosome 5"/>
</dbReference>
<gene>
    <name evidence="6" type="primary">MRPL8</name>
    <name evidence="6" type="ORF">FIM1_3171</name>
</gene>
<evidence type="ECO:0000313" key="6">
    <source>
        <dbReference type="EMBL" id="QGN16458.1"/>
    </source>
</evidence>
<evidence type="ECO:0000256" key="1">
    <source>
        <dbReference type="ARBA" id="ARBA00008777"/>
    </source>
</evidence>
<dbReference type="Gene3D" id="3.90.1030.10">
    <property type="entry name" value="Ribosomal protein L17"/>
    <property type="match status" value="1"/>
</dbReference>
<dbReference type="InterPro" id="IPR000456">
    <property type="entry name" value="Ribosomal_bL17"/>
</dbReference>
<evidence type="ECO:0000313" key="7">
    <source>
        <dbReference type="Proteomes" id="UP000422736"/>
    </source>
</evidence>
<dbReference type="InterPro" id="IPR036373">
    <property type="entry name" value="Ribosomal_bL17_sf"/>
</dbReference>
<keyword evidence="3 4" id="KW-0687">Ribonucleoprotein</keyword>
<dbReference type="PANTHER" id="PTHR14413">
    <property type="entry name" value="RIBOSOMAL PROTEIN L17"/>
    <property type="match status" value="1"/>
</dbReference>
<dbReference type="GO" id="GO:0005840">
    <property type="term" value="C:ribosome"/>
    <property type="evidence" value="ECO:0007669"/>
    <property type="project" value="UniProtKB-KW"/>
</dbReference>
<protein>
    <submittedName>
        <fullName evidence="6">54S ribosomal protein L8</fullName>
    </submittedName>
</protein>
<comment type="similarity">
    <text evidence="1 4">Belongs to the bacterial ribosomal protein bL17 family.</text>
</comment>
<proteinExistence type="inferred from homology"/>
<keyword evidence="2 4" id="KW-0689">Ribosomal protein</keyword>
<sequence length="239" mass="27294">MTRGLGRHLSRTKAHRDALLRNMATQLLQHGTIMSTTPKLKETQKYVERIITIAKHGVQNGTPQKSIPELQSRLYLSGDNSNLLKKLFEEIVPRYISRDGGYTRVMKVEPRLSDRAPQGILELVDAPVQSSDGQLLKGNMKLWLLTKNCMQQIEEEGQKLTPNTVKNLKKMTHNKSVDELMTDIGVVRKYLIEAAEPEGEFNEEKHKAFLETVKNEILNFSAPKQEQLGYKFVERPTQQ</sequence>
<dbReference type="Gene3D" id="1.10.246.170">
    <property type="match status" value="1"/>
</dbReference>
<evidence type="ECO:0000259" key="5">
    <source>
        <dbReference type="Pfam" id="PF18502"/>
    </source>
</evidence>
<dbReference type="PANTHER" id="PTHR14413:SF16">
    <property type="entry name" value="LARGE RIBOSOMAL SUBUNIT PROTEIN BL17M"/>
    <property type="match status" value="1"/>
</dbReference>
<dbReference type="InterPro" id="IPR047859">
    <property type="entry name" value="Ribosomal_bL17_CS"/>
</dbReference>
<evidence type="ECO:0000256" key="2">
    <source>
        <dbReference type="ARBA" id="ARBA00022980"/>
    </source>
</evidence>
<accession>A0ABX6EVY7</accession>
<evidence type="ECO:0000256" key="3">
    <source>
        <dbReference type="ARBA" id="ARBA00023274"/>
    </source>
</evidence>
<dbReference type="PROSITE" id="PS01167">
    <property type="entry name" value="RIBOSOMAL_L17"/>
    <property type="match status" value="1"/>
</dbReference>
<reference evidence="6 7" key="1">
    <citation type="submission" date="2016-03" db="EMBL/GenBank/DDBJ databases">
        <title>How can Kluyveromyces marxianus grow so fast - potential evolutionary course in Saccharomyces Complex revealed by comparative genomics.</title>
        <authorList>
            <person name="Mo W."/>
            <person name="Lu W."/>
            <person name="Yang X."/>
            <person name="Qi J."/>
            <person name="Lv H."/>
        </authorList>
    </citation>
    <scope>NUCLEOTIDE SEQUENCE [LARGE SCALE GENOMIC DNA]</scope>
    <source>
        <strain evidence="6 7">FIM1</strain>
    </source>
</reference>